<evidence type="ECO:0000259" key="8">
    <source>
        <dbReference type="Pfam" id="PF00720"/>
    </source>
</evidence>
<comment type="similarity">
    <text evidence="2">Belongs to the protease inhibitor I16 (SSI) family.</text>
</comment>
<evidence type="ECO:0000256" key="5">
    <source>
        <dbReference type="ARBA" id="ARBA00022900"/>
    </source>
</evidence>
<gene>
    <name evidence="9" type="ORF">AB0D95_23150</name>
</gene>
<keyword evidence="4" id="KW-0646">Protease inhibitor</keyword>
<keyword evidence="6" id="KW-1015">Disulfide bond</keyword>
<name>A0ABV3EVP0_9ACTN</name>
<dbReference type="Gene3D" id="3.30.350.10">
    <property type="entry name" value="Subtilisin inhibitor-like"/>
    <property type="match status" value="1"/>
</dbReference>
<keyword evidence="10" id="KW-1185">Reference proteome</keyword>
<evidence type="ECO:0000256" key="6">
    <source>
        <dbReference type="ARBA" id="ARBA00023157"/>
    </source>
</evidence>
<reference evidence="9 10" key="1">
    <citation type="submission" date="2024-06" db="EMBL/GenBank/DDBJ databases">
        <title>The Natural Products Discovery Center: Release of the First 8490 Sequenced Strains for Exploring Actinobacteria Biosynthetic Diversity.</title>
        <authorList>
            <person name="Kalkreuter E."/>
            <person name="Kautsar S.A."/>
            <person name="Yang D."/>
            <person name="Bader C.D."/>
            <person name="Teijaro C.N."/>
            <person name="Fluegel L."/>
            <person name="Davis C.M."/>
            <person name="Simpson J.R."/>
            <person name="Lauterbach L."/>
            <person name="Steele A.D."/>
            <person name="Gui C."/>
            <person name="Meng S."/>
            <person name="Li G."/>
            <person name="Viehrig K."/>
            <person name="Ye F."/>
            <person name="Su P."/>
            <person name="Kiefer A.F."/>
            <person name="Nichols A."/>
            <person name="Cepeda A.J."/>
            <person name="Yan W."/>
            <person name="Fan B."/>
            <person name="Jiang Y."/>
            <person name="Adhikari A."/>
            <person name="Zheng C.-J."/>
            <person name="Schuster L."/>
            <person name="Cowan T.M."/>
            <person name="Smanski M.J."/>
            <person name="Chevrette M.G."/>
            <person name="De Carvalho L.P.S."/>
            <person name="Shen B."/>
        </authorList>
    </citation>
    <scope>NUCLEOTIDE SEQUENCE [LARGE SCALE GENOMIC DNA]</scope>
    <source>
        <strain evidence="9 10">NPDC048117</strain>
    </source>
</reference>
<evidence type="ECO:0000256" key="7">
    <source>
        <dbReference type="SAM" id="SignalP"/>
    </source>
</evidence>
<dbReference type="Pfam" id="PF00720">
    <property type="entry name" value="SSI"/>
    <property type="match status" value="1"/>
</dbReference>
<evidence type="ECO:0000256" key="3">
    <source>
        <dbReference type="ARBA" id="ARBA00022525"/>
    </source>
</evidence>
<comment type="subcellular location">
    <subcellularLocation>
        <location evidence="1">Secreted</location>
    </subcellularLocation>
</comment>
<evidence type="ECO:0000256" key="4">
    <source>
        <dbReference type="ARBA" id="ARBA00022690"/>
    </source>
</evidence>
<keyword evidence="5" id="KW-0722">Serine protease inhibitor</keyword>
<comment type="caution">
    <text evidence="9">The sequence shown here is derived from an EMBL/GenBank/DDBJ whole genome shotgun (WGS) entry which is preliminary data.</text>
</comment>
<dbReference type="InterPro" id="IPR036819">
    <property type="entry name" value="Subtilisin_inhibitor-like_sf"/>
</dbReference>
<evidence type="ECO:0000256" key="1">
    <source>
        <dbReference type="ARBA" id="ARBA00004613"/>
    </source>
</evidence>
<feature type="domain" description="Subtilisin inhibitor" evidence="8">
    <location>
        <begin position="63"/>
        <end position="140"/>
    </location>
</feature>
<feature type="chain" id="PRO_5046908232" evidence="7">
    <location>
        <begin position="38"/>
        <end position="167"/>
    </location>
</feature>
<evidence type="ECO:0000313" key="10">
    <source>
        <dbReference type="Proteomes" id="UP001551584"/>
    </source>
</evidence>
<sequence>MPHVTSRTAAPSALSVPSLATGLAAVLASLAAAVAPAAGSPLGDHELRDRLTVTVRDAGEGRDGTFRLRCHPHGGDHPDTAAACARLDELSRSARPAPAGPLDPFAGAAPASPQAFCTMVDGGPATARITGWWDGRRVRVSYDRRDGCRTARWDAMVPVLPRIRPAR</sequence>
<dbReference type="InterPro" id="IPR023549">
    <property type="entry name" value="Subtilisin_inhibitor"/>
</dbReference>
<protein>
    <submittedName>
        <fullName evidence="9">SSI family serine proteinase inhibitor</fullName>
    </submittedName>
</protein>
<dbReference type="RefSeq" id="WP_166021843.1">
    <property type="nucleotide sequence ID" value="NZ_JBEZNA010000066.1"/>
</dbReference>
<feature type="signal peptide" evidence="7">
    <location>
        <begin position="1"/>
        <end position="37"/>
    </location>
</feature>
<dbReference type="Proteomes" id="UP001551584">
    <property type="component" value="Unassembled WGS sequence"/>
</dbReference>
<dbReference type="SUPFAM" id="SSF55399">
    <property type="entry name" value="Subtilisin inhibitor"/>
    <property type="match status" value="1"/>
</dbReference>
<keyword evidence="3" id="KW-0964">Secreted</keyword>
<evidence type="ECO:0000256" key="2">
    <source>
        <dbReference type="ARBA" id="ARBA00010472"/>
    </source>
</evidence>
<dbReference type="InterPro" id="IPR020054">
    <property type="entry name" value="Prot_inh_SSI_I16_CS"/>
</dbReference>
<evidence type="ECO:0000313" key="9">
    <source>
        <dbReference type="EMBL" id="MEU9580128.1"/>
    </source>
</evidence>
<accession>A0ABV3EVP0</accession>
<proteinExistence type="inferred from homology"/>
<organism evidence="9 10">
    <name type="scientific">Streptomyces chilikensis</name>
    <dbReference type="NCBI Taxonomy" id="1194079"/>
    <lineage>
        <taxon>Bacteria</taxon>
        <taxon>Bacillati</taxon>
        <taxon>Actinomycetota</taxon>
        <taxon>Actinomycetes</taxon>
        <taxon>Kitasatosporales</taxon>
        <taxon>Streptomycetaceae</taxon>
        <taxon>Streptomyces</taxon>
    </lineage>
</organism>
<dbReference type="EMBL" id="JBEZNA010000066">
    <property type="protein sequence ID" value="MEU9580128.1"/>
    <property type="molecule type" value="Genomic_DNA"/>
</dbReference>
<keyword evidence="7" id="KW-0732">Signal</keyword>
<dbReference type="PROSITE" id="PS00999">
    <property type="entry name" value="SSI"/>
    <property type="match status" value="1"/>
</dbReference>